<dbReference type="InterPro" id="IPR029039">
    <property type="entry name" value="Flavoprotein-like_sf"/>
</dbReference>
<dbReference type="RefSeq" id="WP_071537937.1">
    <property type="nucleotide sequence ID" value="NZ_BBQK01000040.1"/>
</dbReference>
<reference evidence="1 2" key="1">
    <citation type="submission" date="2019-11" db="EMBL/GenBank/DDBJ databases">
        <title>Genomes of ocular Pseudomonas aeruginosa isolates.</title>
        <authorList>
            <person name="Khan M."/>
            <person name="Rice S.A."/>
            <person name="Willcox M.D.P."/>
            <person name="Stapleton F."/>
        </authorList>
    </citation>
    <scope>NUCLEOTIDE SEQUENCE [LARGE SCALE GENOMIC DNA]</scope>
    <source>
        <strain evidence="1 2">PA221</strain>
    </source>
</reference>
<dbReference type="EMBL" id="WOAD01000034">
    <property type="protein sequence ID" value="MUI38696.1"/>
    <property type="molecule type" value="Genomic_DNA"/>
</dbReference>
<evidence type="ECO:0000313" key="2">
    <source>
        <dbReference type="Proteomes" id="UP000433532"/>
    </source>
</evidence>
<dbReference type="AlphaFoldDB" id="A0A509JEE2"/>
<sequence>MRCGKAGVRPPRCSRRKASAHLADLALEELDEVARLVEADAIVFGSPTYMGGPAWQFKKFADAASKPWFVQLASLTPRAGYGVSTSRPTLACSLISRQPGTASSRSGASASRQLQETGALLHQRPATADAFDDAVEAFDLLLAEAVVLGPAEQLQPGPAGDGLALRLGLPAVVPVALSDQGLHQPRGAQRQQLPVLLRVRVAQATQGHYGGGYRV</sequence>
<gene>
    <name evidence="1" type="ORF">GNQ48_27190</name>
</gene>
<accession>A0A509JEE2</accession>
<protein>
    <submittedName>
        <fullName evidence="1">Flavodoxin family protein</fullName>
    </submittedName>
</protein>
<dbReference type="SUPFAM" id="SSF52218">
    <property type="entry name" value="Flavoproteins"/>
    <property type="match status" value="1"/>
</dbReference>
<proteinExistence type="predicted"/>
<organism evidence="1 2">
    <name type="scientific">Pseudomonas aeruginosa</name>
    <dbReference type="NCBI Taxonomy" id="287"/>
    <lineage>
        <taxon>Bacteria</taxon>
        <taxon>Pseudomonadati</taxon>
        <taxon>Pseudomonadota</taxon>
        <taxon>Gammaproteobacteria</taxon>
        <taxon>Pseudomonadales</taxon>
        <taxon>Pseudomonadaceae</taxon>
        <taxon>Pseudomonas</taxon>
    </lineage>
</organism>
<comment type="caution">
    <text evidence="1">The sequence shown here is derived from an EMBL/GenBank/DDBJ whole genome shotgun (WGS) entry which is preliminary data.</text>
</comment>
<name>A0A509JEE2_PSEAI</name>
<dbReference type="GO" id="GO:0016655">
    <property type="term" value="F:oxidoreductase activity, acting on NAD(P)H, quinone or similar compound as acceptor"/>
    <property type="evidence" value="ECO:0007669"/>
    <property type="project" value="UniProtKB-ARBA"/>
</dbReference>
<dbReference type="Proteomes" id="UP000433532">
    <property type="component" value="Unassembled WGS sequence"/>
</dbReference>
<evidence type="ECO:0000313" key="1">
    <source>
        <dbReference type="EMBL" id="MUI38696.1"/>
    </source>
</evidence>
<dbReference type="Gene3D" id="3.40.50.360">
    <property type="match status" value="1"/>
</dbReference>